<feature type="domain" description="Ig-like" evidence="2">
    <location>
        <begin position="40"/>
        <end position="119"/>
    </location>
</feature>
<dbReference type="InterPro" id="IPR003599">
    <property type="entry name" value="Ig_sub"/>
</dbReference>
<keyword evidence="1" id="KW-0732">Signal</keyword>
<reference evidence="3" key="1">
    <citation type="journal article" date="2023" name="G3 (Bethesda)">
        <title>Whole genome assembly and annotation of the endangered Caribbean coral Acropora cervicornis.</title>
        <authorList>
            <person name="Selwyn J.D."/>
            <person name="Vollmer S.V."/>
        </authorList>
    </citation>
    <scope>NUCLEOTIDE SEQUENCE</scope>
    <source>
        <strain evidence="3">K2</strain>
    </source>
</reference>
<dbReference type="PROSITE" id="PS50835">
    <property type="entry name" value="IG_LIKE"/>
    <property type="match status" value="1"/>
</dbReference>
<protein>
    <recommendedName>
        <fullName evidence="2">Ig-like domain-containing protein</fullName>
    </recommendedName>
</protein>
<dbReference type="InterPro" id="IPR013783">
    <property type="entry name" value="Ig-like_fold"/>
</dbReference>
<dbReference type="AlphaFoldDB" id="A0AAD9QVV4"/>
<evidence type="ECO:0000256" key="1">
    <source>
        <dbReference type="SAM" id="SignalP"/>
    </source>
</evidence>
<comment type="caution">
    <text evidence="3">The sequence shown here is derived from an EMBL/GenBank/DDBJ whole genome shotgun (WGS) entry which is preliminary data.</text>
</comment>
<dbReference type="InterPro" id="IPR007110">
    <property type="entry name" value="Ig-like_dom"/>
</dbReference>
<dbReference type="EMBL" id="JARQWQ010000012">
    <property type="protein sequence ID" value="KAK2568350.1"/>
    <property type="molecule type" value="Genomic_DNA"/>
</dbReference>
<organism evidence="3 4">
    <name type="scientific">Acropora cervicornis</name>
    <name type="common">Staghorn coral</name>
    <dbReference type="NCBI Taxonomy" id="6130"/>
    <lineage>
        <taxon>Eukaryota</taxon>
        <taxon>Metazoa</taxon>
        <taxon>Cnidaria</taxon>
        <taxon>Anthozoa</taxon>
        <taxon>Hexacorallia</taxon>
        <taxon>Scleractinia</taxon>
        <taxon>Astrocoeniina</taxon>
        <taxon>Acroporidae</taxon>
        <taxon>Acropora</taxon>
    </lineage>
</organism>
<evidence type="ECO:0000259" key="2">
    <source>
        <dbReference type="PROSITE" id="PS50835"/>
    </source>
</evidence>
<accession>A0AAD9QVV4</accession>
<gene>
    <name evidence="3" type="ORF">P5673_007369</name>
</gene>
<dbReference type="Gene3D" id="2.60.40.10">
    <property type="entry name" value="Immunoglobulins"/>
    <property type="match status" value="1"/>
</dbReference>
<feature type="chain" id="PRO_5042211162" description="Ig-like domain-containing protein" evidence="1">
    <location>
        <begin position="27"/>
        <end position="292"/>
    </location>
</feature>
<dbReference type="Proteomes" id="UP001249851">
    <property type="component" value="Unassembled WGS sequence"/>
</dbReference>
<evidence type="ECO:0000313" key="4">
    <source>
        <dbReference type="Proteomes" id="UP001249851"/>
    </source>
</evidence>
<dbReference type="InterPro" id="IPR036116">
    <property type="entry name" value="FN3_sf"/>
</dbReference>
<dbReference type="InterPro" id="IPR036179">
    <property type="entry name" value="Ig-like_dom_sf"/>
</dbReference>
<dbReference type="SMART" id="SM00409">
    <property type="entry name" value="IG"/>
    <property type="match status" value="1"/>
</dbReference>
<reference evidence="3" key="2">
    <citation type="journal article" date="2023" name="Science">
        <title>Genomic signatures of disease resistance in endangered staghorn corals.</title>
        <authorList>
            <person name="Vollmer S.V."/>
            <person name="Selwyn J.D."/>
            <person name="Despard B.A."/>
            <person name="Roesel C.L."/>
        </authorList>
    </citation>
    <scope>NUCLEOTIDE SEQUENCE</scope>
    <source>
        <strain evidence="3">K2</strain>
    </source>
</reference>
<keyword evidence="4" id="KW-1185">Reference proteome</keyword>
<dbReference type="SUPFAM" id="SSF49265">
    <property type="entry name" value="Fibronectin type III"/>
    <property type="match status" value="1"/>
</dbReference>
<sequence length="292" mass="33245">MALRWAVKLLVACVLFLLKCITDVHCENANTHKLDENHFPTELQLISTKDQTIRVGERLVLNCSLLVGANNVSTVYEYQLSWFRGAQELTNATRKLGNGTIQLVIDHVSWSNDGTYVCRDTIKKINVEPVKVHVKVGDIPSTPRDVWVNNVDFRTQIHWTSPKHSGHLPLRYVVKAQCKNETIPDIPHCQSDFLIVCDNSNSHPVTRSYPLKWSCEAKGGLLFPFDYVVYKLFVEVSNYLGSNQSKAEMSQAGTVRLSWETKASTKDPQPYLIKYTILYHRDGDISHNQRFA</sequence>
<name>A0AAD9QVV4_ACRCE</name>
<proteinExistence type="predicted"/>
<dbReference type="SUPFAM" id="SSF48726">
    <property type="entry name" value="Immunoglobulin"/>
    <property type="match status" value="1"/>
</dbReference>
<feature type="signal peptide" evidence="1">
    <location>
        <begin position="1"/>
        <end position="26"/>
    </location>
</feature>
<evidence type="ECO:0000313" key="3">
    <source>
        <dbReference type="EMBL" id="KAK2568350.1"/>
    </source>
</evidence>